<evidence type="ECO:0000256" key="9">
    <source>
        <dbReference type="RuleBase" id="RU003640"/>
    </source>
</evidence>
<dbReference type="Gene3D" id="1.20.58.1610">
    <property type="entry name" value="NADH:ubiquinone/plastoquinone oxidoreductase, chain 3"/>
    <property type="match status" value="1"/>
</dbReference>
<keyword evidence="5 9" id="KW-0812">Transmembrane</keyword>
<geneLocation type="mitochondrion" evidence="10"/>
<accession>A0A0A6ZAD3</accession>
<proteinExistence type="inferred from homology"/>
<dbReference type="GO" id="GO:0030964">
    <property type="term" value="C:NADH dehydrogenase complex"/>
    <property type="evidence" value="ECO:0007669"/>
    <property type="project" value="TreeGrafter"/>
</dbReference>
<organism evidence="10">
    <name type="scientific">Gastrocopta cristata</name>
    <dbReference type="NCBI Taxonomy" id="1128339"/>
    <lineage>
        <taxon>Eukaryota</taxon>
        <taxon>Metazoa</taxon>
        <taxon>Spiralia</taxon>
        <taxon>Lophotrochozoa</taxon>
        <taxon>Mollusca</taxon>
        <taxon>Gastropoda</taxon>
        <taxon>Heterobranchia</taxon>
        <taxon>Euthyneura</taxon>
        <taxon>Panpulmonata</taxon>
        <taxon>Eupulmonata</taxon>
        <taxon>Stylommatophora</taxon>
        <taxon>Orthurethra</taxon>
        <taxon>Pupillidae</taxon>
        <taxon>Gastrocopta</taxon>
    </lineage>
</organism>
<comment type="catalytic activity">
    <reaction evidence="8 9">
        <text>a ubiquinone + NADH + 5 H(+)(in) = a ubiquinol + NAD(+) + 4 H(+)(out)</text>
        <dbReference type="Rhea" id="RHEA:29091"/>
        <dbReference type="Rhea" id="RHEA-COMP:9565"/>
        <dbReference type="Rhea" id="RHEA-COMP:9566"/>
        <dbReference type="ChEBI" id="CHEBI:15378"/>
        <dbReference type="ChEBI" id="CHEBI:16389"/>
        <dbReference type="ChEBI" id="CHEBI:17976"/>
        <dbReference type="ChEBI" id="CHEBI:57540"/>
        <dbReference type="ChEBI" id="CHEBI:57945"/>
        <dbReference type="EC" id="7.1.1.2"/>
    </reaction>
</comment>
<dbReference type="RefSeq" id="YP_009113894.1">
    <property type="nucleotide sequence ID" value="NC_026043.1"/>
</dbReference>
<evidence type="ECO:0000256" key="6">
    <source>
        <dbReference type="ARBA" id="ARBA00022989"/>
    </source>
</evidence>
<dbReference type="InterPro" id="IPR000440">
    <property type="entry name" value="NADH_UbQ/plastoQ_OxRdtase_su3"/>
</dbReference>
<evidence type="ECO:0000256" key="8">
    <source>
        <dbReference type="ARBA" id="ARBA00049551"/>
    </source>
</evidence>
<dbReference type="GO" id="GO:0008137">
    <property type="term" value="F:NADH dehydrogenase (ubiquinone) activity"/>
    <property type="evidence" value="ECO:0007669"/>
    <property type="project" value="UniProtKB-UniRule"/>
</dbReference>
<comment type="subcellular location">
    <subcellularLocation>
        <location evidence="1">Membrane</location>
    </subcellularLocation>
    <subcellularLocation>
        <location evidence="9">Mitochondrion membrane</location>
        <topology evidence="9">Multi-pass membrane protein</topology>
    </subcellularLocation>
</comment>
<keyword evidence="9 10" id="KW-0496">Mitochondrion</keyword>
<feature type="transmembrane region" description="Helical" evidence="9">
    <location>
        <begin position="6"/>
        <end position="24"/>
    </location>
</feature>
<dbReference type="CTD" id="4537"/>
<comment type="similarity">
    <text evidence="2 9">Belongs to the complex I subunit 3 family.</text>
</comment>
<evidence type="ECO:0000256" key="1">
    <source>
        <dbReference type="ARBA" id="ARBA00004370"/>
    </source>
</evidence>
<keyword evidence="4 9" id="KW-0813">Transport</keyword>
<evidence type="ECO:0000256" key="4">
    <source>
        <dbReference type="ARBA" id="ARBA00022448"/>
    </source>
</evidence>
<dbReference type="EMBL" id="KC185403">
    <property type="protein sequence ID" value="AGC52859.1"/>
    <property type="molecule type" value="Genomic_DNA"/>
</dbReference>
<dbReference type="InterPro" id="IPR038430">
    <property type="entry name" value="NDAH_ubi_oxred_su3_sf"/>
</dbReference>
<keyword evidence="9" id="KW-0679">Respiratory chain</keyword>
<evidence type="ECO:0000256" key="5">
    <source>
        <dbReference type="ARBA" id="ARBA00022692"/>
    </source>
</evidence>
<reference evidence="10" key="1">
    <citation type="submission" date="2012-11" db="EMBL/GenBank/DDBJ databases">
        <title>Mitochondrial Genome Evolution in Pupillid Land Snails.</title>
        <authorList>
            <person name="Marquardt J.D."/>
            <person name="Adema C.M."/>
            <person name="Nekola J.C."/>
            <person name="Bergthorsson U."/>
        </authorList>
    </citation>
    <scope>NUCLEOTIDE SEQUENCE</scope>
</reference>
<name>A0A0A6ZAD3_9EUPU</name>
<keyword evidence="9" id="KW-1278">Translocase</keyword>
<keyword evidence="9" id="KW-0830">Ubiquinone</keyword>
<keyword evidence="6 9" id="KW-1133">Transmembrane helix</keyword>
<dbReference type="PANTHER" id="PTHR11058:SF9">
    <property type="entry name" value="NADH-UBIQUINONE OXIDOREDUCTASE CHAIN 3"/>
    <property type="match status" value="1"/>
</dbReference>
<dbReference type="PANTHER" id="PTHR11058">
    <property type="entry name" value="NADH-UBIQUINONE OXIDOREDUCTASE CHAIN 3"/>
    <property type="match status" value="1"/>
</dbReference>
<keyword evidence="9" id="KW-0249">Electron transport</keyword>
<evidence type="ECO:0000256" key="2">
    <source>
        <dbReference type="ARBA" id="ARBA00008472"/>
    </source>
</evidence>
<dbReference type="GeneID" id="22832479"/>
<keyword evidence="9" id="KW-0520">NAD</keyword>
<dbReference type="GO" id="GO:0031966">
    <property type="term" value="C:mitochondrial membrane"/>
    <property type="evidence" value="ECO:0007669"/>
    <property type="project" value="UniProtKB-SubCell"/>
</dbReference>
<dbReference type="AlphaFoldDB" id="A0A0A6ZAD3"/>
<evidence type="ECO:0000313" key="10">
    <source>
        <dbReference type="EMBL" id="AGC52859.1"/>
    </source>
</evidence>
<protein>
    <recommendedName>
        <fullName evidence="3 9">NADH-ubiquinone oxidoreductase chain 3</fullName>
        <ecNumber evidence="9">7.1.1.2</ecNumber>
    </recommendedName>
</protein>
<evidence type="ECO:0000256" key="3">
    <source>
        <dbReference type="ARBA" id="ARBA00021007"/>
    </source>
</evidence>
<gene>
    <name evidence="10" type="primary">ND3</name>
</gene>
<dbReference type="Pfam" id="PF00507">
    <property type="entry name" value="Oxidored_q4"/>
    <property type="match status" value="1"/>
</dbReference>
<comment type="function">
    <text evidence="9">Core subunit of the mitochondrial membrane respiratory chain NADH dehydrogenase (Complex I) which catalyzes electron transfer from NADH through the respiratory chain, using ubiquinone as an electron acceptor. Essential for the catalytic activity of complex I.</text>
</comment>
<evidence type="ECO:0000256" key="7">
    <source>
        <dbReference type="ARBA" id="ARBA00023136"/>
    </source>
</evidence>
<keyword evidence="7 9" id="KW-0472">Membrane</keyword>
<dbReference type="EC" id="7.1.1.2" evidence="9"/>
<sequence length="115" mass="13302">MMYYCIFPFLLTTILVLLYFFTLWKAASPSSSKESPFECGFDPMSSMRKPFSLRFFLLIILFLIFDVEVVLLFPILTQMKMATSTVVLAAYSTFLLMLLGGLFYEWAMGALDWIK</sequence>
<feature type="transmembrane region" description="Helical" evidence="9">
    <location>
        <begin position="88"/>
        <end position="107"/>
    </location>
</feature>
<feature type="transmembrane region" description="Helical" evidence="9">
    <location>
        <begin position="55"/>
        <end position="76"/>
    </location>
</feature>